<dbReference type="PROSITE" id="PS50030">
    <property type="entry name" value="UBA"/>
    <property type="match status" value="1"/>
</dbReference>
<evidence type="ECO:0000313" key="13">
    <source>
        <dbReference type="EMBL" id="QDS69194.1"/>
    </source>
</evidence>
<proteinExistence type="inferred from homology"/>
<dbReference type="SMART" id="SM00165">
    <property type="entry name" value="UBA"/>
    <property type="match status" value="1"/>
</dbReference>
<dbReference type="InterPro" id="IPR009060">
    <property type="entry name" value="UBA-like_sf"/>
</dbReference>
<dbReference type="SUPFAM" id="SSF50630">
    <property type="entry name" value="Acid proteases"/>
    <property type="match status" value="1"/>
</dbReference>
<dbReference type="EMBL" id="CP042187">
    <property type="protein sequence ID" value="QDS69194.1"/>
    <property type="molecule type" value="Genomic_DNA"/>
</dbReference>
<dbReference type="SUPFAM" id="SSF54236">
    <property type="entry name" value="Ubiquitin-like"/>
    <property type="match status" value="1"/>
</dbReference>
<comment type="function">
    <text evidence="1">Probable aspartic protease. May be involved in the regulation of exocytosis. Acts as a linker between the 19S proteasome and polyubiquitinated proteins via UBA domain interactions with ubiquitin for their subsequent degradation. Required for S-phase checkpoint control.</text>
</comment>
<dbReference type="Pfam" id="PF00627">
    <property type="entry name" value="UBA"/>
    <property type="match status" value="1"/>
</dbReference>
<keyword evidence="9" id="KW-0378">Hydrolase</keyword>
<gene>
    <name evidence="13" type="ORF">FKW77_000201</name>
</gene>
<dbReference type="GO" id="GO:0004190">
    <property type="term" value="F:aspartic-type endopeptidase activity"/>
    <property type="evidence" value="ECO:0007669"/>
    <property type="project" value="UniProtKB-KW"/>
</dbReference>
<dbReference type="CDD" id="cd05479">
    <property type="entry name" value="RP_DDI"/>
    <property type="match status" value="1"/>
</dbReference>
<feature type="domain" description="UBA" evidence="11">
    <location>
        <begin position="419"/>
        <end position="458"/>
    </location>
</feature>
<dbReference type="CDD" id="cd01796">
    <property type="entry name" value="Ubl_Ddi1_like"/>
    <property type="match status" value="1"/>
</dbReference>
<keyword evidence="6" id="KW-0963">Cytoplasm</keyword>
<dbReference type="Gene3D" id="2.40.70.10">
    <property type="entry name" value="Acid Proteases"/>
    <property type="match status" value="1"/>
</dbReference>
<feature type="compositionally biased region" description="Low complexity" evidence="10">
    <location>
        <begin position="389"/>
        <end position="407"/>
    </location>
</feature>
<evidence type="ECO:0000259" key="12">
    <source>
        <dbReference type="PROSITE" id="PS50053"/>
    </source>
</evidence>
<dbReference type="Gene3D" id="3.10.20.90">
    <property type="entry name" value="Phosphatidylinositol 3-kinase Catalytic Subunit, Chain A, domain 1"/>
    <property type="match status" value="1"/>
</dbReference>
<evidence type="ECO:0000256" key="7">
    <source>
        <dbReference type="ARBA" id="ARBA00022670"/>
    </source>
</evidence>
<protein>
    <recommendedName>
        <fullName evidence="5">DNA damage-inducible protein 1</fullName>
    </recommendedName>
</protein>
<dbReference type="Gene3D" id="1.10.8.10">
    <property type="entry name" value="DNA helicase RuvA subunit, C-terminal domain"/>
    <property type="match status" value="1"/>
</dbReference>
<evidence type="ECO:0000256" key="1">
    <source>
        <dbReference type="ARBA" id="ARBA00003231"/>
    </source>
</evidence>
<evidence type="ECO:0000256" key="3">
    <source>
        <dbReference type="ARBA" id="ARBA00009136"/>
    </source>
</evidence>
<dbReference type="GO" id="GO:0006508">
    <property type="term" value="P:proteolysis"/>
    <property type="evidence" value="ECO:0007669"/>
    <property type="project" value="UniProtKB-KW"/>
</dbReference>
<dbReference type="AlphaFoldDB" id="A0A517L0M9"/>
<organism evidence="13 14">
    <name type="scientific">Venturia effusa</name>
    <dbReference type="NCBI Taxonomy" id="50376"/>
    <lineage>
        <taxon>Eukaryota</taxon>
        <taxon>Fungi</taxon>
        <taxon>Dikarya</taxon>
        <taxon>Ascomycota</taxon>
        <taxon>Pezizomycotina</taxon>
        <taxon>Dothideomycetes</taxon>
        <taxon>Pleosporomycetidae</taxon>
        <taxon>Venturiales</taxon>
        <taxon>Venturiaceae</taxon>
        <taxon>Venturia</taxon>
    </lineage>
</organism>
<dbReference type="InterPro" id="IPR000626">
    <property type="entry name" value="Ubiquitin-like_dom"/>
</dbReference>
<comment type="subcellular location">
    <subcellularLocation>
        <location evidence="2">Cytoplasm</location>
    </subcellularLocation>
</comment>
<evidence type="ECO:0000256" key="4">
    <source>
        <dbReference type="ARBA" id="ARBA00011128"/>
    </source>
</evidence>
<keyword evidence="8" id="KW-0064">Aspartyl protease</keyword>
<evidence type="ECO:0000256" key="8">
    <source>
        <dbReference type="ARBA" id="ARBA00022750"/>
    </source>
</evidence>
<dbReference type="InterPro" id="IPR015940">
    <property type="entry name" value="UBA"/>
</dbReference>
<feature type="region of interest" description="Disordered" evidence="10">
    <location>
        <begin position="353"/>
        <end position="421"/>
    </location>
</feature>
<dbReference type="InterPro" id="IPR021109">
    <property type="entry name" value="Peptidase_aspartic_dom_sf"/>
</dbReference>
<accession>A0A517L0M9</accession>
<dbReference type="OrthoDB" id="1047367at2759"/>
<dbReference type="PANTHER" id="PTHR12917">
    <property type="entry name" value="ASPARTYL PROTEASE DDI-RELATED"/>
    <property type="match status" value="1"/>
</dbReference>
<evidence type="ECO:0000256" key="10">
    <source>
        <dbReference type="SAM" id="MobiDB-lite"/>
    </source>
</evidence>
<reference evidence="13 14" key="1">
    <citation type="submission" date="2019-07" db="EMBL/GenBank/DDBJ databases">
        <title>Finished genome of Venturia effusa.</title>
        <authorList>
            <person name="Young C.A."/>
            <person name="Cox M.P."/>
            <person name="Ganley A.R.D."/>
            <person name="David W.J."/>
        </authorList>
    </citation>
    <scope>NUCLEOTIDE SEQUENCE [LARGE SCALE GENOMIC DNA]</scope>
    <source>
        <strain evidence="14">albino</strain>
    </source>
</reference>
<dbReference type="GO" id="GO:0005737">
    <property type="term" value="C:cytoplasm"/>
    <property type="evidence" value="ECO:0007669"/>
    <property type="project" value="UniProtKB-SubCell"/>
</dbReference>
<evidence type="ECO:0000313" key="14">
    <source>
        <dbReference type="Proteomes" id="UP000316270"/>
    </source>
</evidence>
<comment type="subunit">
    <text evidence="4">Binds ubiquitin and polyubiquitinated proteins.</text>
</comment>
<dbReference type="Proteomes" id="UP000316270">
    <property type="component" value="Chromosome 3"/>
</dbReference>
<evidence type="ECO:0000256" key="6">
    <source>
        <dbReference type="ARBA" id="ARBA00022490"/>
    </source>
</evidence>
<dbReference type="Pfam" id="PF09668">
    <property type="entry name" value="Asp_protease"/>
    <property type="match status" value="1"/>
</dbReference>
<dbReference type="InterPro" id="IPR019103">
    <property type="entry name" value="Peptidase_aspartic_DDI1-type"/>
</dbReference>
<dbReference type="SMART" id="SM00213">
    <property type="entry name" value="UBQ"/>
    <property type="match status" value="1"/>
</dbReference>
<dbReference type="SUPFAM" id="SSF46934">
    <property type="entry name" value="UBA-like"/>
    <property type="match status" value="1"/>
</dbReference>
<feature type="domain" description="Ubiquitin-like" evidence="12">
    <location>
        <begin position="22"/>
        <end position="102"/>
    </location>
</feature>
<evidence type="ECO:0000259" key="11">
    <source>
        <dbReference type="PROSITE" id="PS50030"/>
    </source>
</evidence>
<evidence type="ECO:0000256" key="2">
    <source>
        <dbReference type="ARBA" id="ARBA00004496"/>
    </source>
</evidence>
<dbReference type="InterPro" id="IPR029071">
    <property type="entry name" value="Ubiquitin-like_domsf"/>
</dbReference>
<evidence type="ECO:0000256" key="9">
    <source>
        <dbReference type="ARBA" id="ARBA00022801"/>
    </source>
</evidence>
<sequence>MEPPSVAPADKLICPFLRRPRITISIAAAGDPNDQDLLTFELQGGQTIAYLKTTVASETNIPAETHSYFFNGKKLEDDSQTLEAAGIKDGEMLAMMVNRRNQTPVRPQRSHDDRSPIAIEQVRSDIVSNPQQISRLIQQQPDLAAAVNDPVQFRNLWIRMLDERDRMQRQQEELNQTLNDEPFDPEAQKRIETMIRQEKIEANLQYAYENNPEAFGRVSMLYVDVLVNNHPVKAFVDSGAQSTIMSPDCAEACGISYLIDDRFGGIARGVGTARILGRVHQAKIQIGDAELDCSFTVMEGKDVDLLFGLDMLRRHQACIDLLKNELRFPHTSIQFLPESQIPKKFEEAMLDEPTVEGPNGTEVGAKTGAVRPAGTSQEAASHLHGSGKQPAQAGPSAAGPSSVPVASTRRRGPAPAQSKWPEKDINILVEMGMSKVAASQALDAAGGNVDVAAGMMFD</sequence>
<comment type="similarity">
    <text evidence="3">Belongs to the DDI1 family.</text>
</comment>
<evidence type="ECO:0000256" key="5">
    <source>
        <dbReference type="ARBA" id="ARBA00021491"/>
    </source>
</evidence>
<dbReference type="PROSITE" id="PS50053">
    <property type="entry name" value="UBIQUITIN_2"/>
    <property type="match status" value="1"/>
</dbReference>
<dbReference type="InterPro" id="IPR033882">
    <property type="entry name" value="DDI1_N"/>
</dbReference>
<keyword evidence="7" id="KW-0645">Protease</keyword>
<dbReference type="PANTHER" id="PTHR12917:SF1">
    <property type="entry name" value="AT13091P"/>
    <property type="match status" value="1"/>
</dbReference>
<dbReference type="STRING" id="50376.A0A517L0M9"/>
<dbReference type="Pfam" id="PF00240">
    <property type="entry name" value="ubiquitin"/>
    <property type="match status" value="1"/>
</dbReference>
<name>A0A517L0M9_9PEZI</name>
<keyword evidence="14" id="KW-1185">Reference proteome</keyword>